<accession>A0A0J6E7V9</accession>
<evidence type="ECO:0000313" key="3">
    <source>
        <dbReference type="EMBL" id="QAT66683.1"/>
    </source>
</evidence>
<dbReference type="EMBL" id="LECW02000012">
    <property type="protein sequence ID" value="KRT94154.1"/>
    <property type="molecule type" value="Genomic_DNA"/>
</dbReference>
<dbReference type="STRING" id="1664069.BGLY_3699"/>
<name>A0A0J6E7V9_9BACI</name>
<dbReference type="PATRIC" id="fig|1664069.3.peg.560"/>
<dbReference type="Gene3D" id="1.10.220.90">
    <property type="entry name" value="Mistic"/>
    <property type="match status" value="1"/>
</dbReference>
<dbReference type="OrthoDB" id="2898399at2"/>
<reference evidence="1" key="2">
    <citation type="submission" date="2015-10" db="EMBL/GenBank/DDBJ databases">
        <authorList>
            <person name="Dunlap C."/>
        </authorList>
    </citation>
    <scope>NUCLEOTIDE SEQUENCE</scope>
    <source>
        <strain evidence="1">GO-13</strain>
    </source>
</reference>
<reference evidence="3 5" key="3">
    <citation type="submission" date="2019-01" db="EMBL/GenBank/DDBJ databases">
        <title>Genome sequence of Bacillus glycinifermentans SRCM103574.</title>
        <authorList>
            <person name="Kong H.-J."/>
            <person name="Jeong S.-Y."/>
            <person name="Jeong D.-Y."/>
        </authorList>
    </citation>
    <scope>NUCLEOTIDE SEQUENCE [LARGE SCALE GENOMIC DNA]</scope>
    <source>
        <strain evidence="3 5">SRCM103574</strain>
    </source>
</reference>
<reference evidence="1 4" key="1">
    <citation type="journal article" date="2015" name="Int. J. Syst. Evol. Microbiol.">
        <title>Bacillus glycinifermentans sp. nov., isolated from fermented soybean paste.</title>
        <authorList>
            <person name="Kim S.J."/>
            <person name="Dunlap C.A."/>
            <person name="Kwon S.W."/>
            <person name="Rooney A.P."/>
        </authorList>
    </citation>
    <scope>NUCLEOTIDE SEQUENCE [LARGE SCALE GENOMIC DNA]</scope>
    <source>
        <strain evidence="1 4">GO-13</strain>
    </source>
</reference>
<dbReference type="Proteomes" id="UP000036168">
    <property type="component" value="Unassembled WGS sequence"/>
</dbReference>
<evidence type="ECO:0000313" key="6">
    <source>
        <dbReference type="Proteomes" id="UP001341297"/>
    </source>
</evidence>
<dbReference type="GeneID" id="82854687"/>
<dbReference type="InterPro" id="IPR038193">
    <property type="entry name" value="Mistic_sf"/>
</dbReference>
<dbReference type="Pfam" id="PF11458">
    <property type="entry name" value="Mistic"/>
    <property type="match status" value="1"/>
</dbReference>
<keyword evidence="6" id="KW-1185">Reference proteome</keyword>
<evidence type="ECO:0000313" key="5">
    <source>
        <dbReference type="Proteomes" id="UP000288675"/>
    </source>
</evidence>
<dbReference type="Proteomes" id="UP000288675">
    <property type="component" value="Chromosome"/>
</dbReference>
<evidence type="ECO:0000313" key="4">
    <source>
        <dbReference type="Proteomes" id="UP000036168"/>
    </source>
</evidence>
<sequence length="84" mass="9568">MKVTDQEKEQLSTAIDKMNEGLDAFILLYNESVKDEPLIDYEDETADVIKQAIEQYGKESINQKLNAIIKEILSFSLLKDGEKS</sequence>
<evidence type="ECO:0000313" key="1">
    <source>
        <dbReference type="EMBL" id="KRT94154.1"/>
    </source>
</evidence>
<evidence type="ECO:0000313" key="2">
    <source>
        <dbReference type="EMBL" id="MEC0486363.1"/>
    </source>
</evidence>
<protein>
    <submittedName>
        <fullName evidence="1">Protein mistic</fullName>
    </submittedName>
</protein>
<proteinExistence type="predicted"/>
<dbReference type="KEGG" id="bgy:BGLY_3699"/>
<organism evidence="1 4">
    <name type="scientific">Bacillus glycinifermentans</name>
    <dbReference type="NCBI Taxonomy" id="1664069"/>
    <lineage>
        <taxon>Bacteria</taxon>
        <taxon>Bacillati</taxon>
        <taxon>Bacillota</taxon>
        <taxon>Bacilli</taxon>
        <taxon>Bacillales</taxon>
        <taxon>Bacillaceae</taxon>
        <taxon>Bacillus</taxon>
    </lineage>
</organism>
<dbReference type="EMBL" id="JARRTL010000016">
    <property type="protein sequence ID" value="MEC0486363.1"/>
    <property type="molecule type" value="Genomic_DNA"/>
</dbReference>
<dbReference type="Proteomes" id="UP001341297">
    <property type="component" value="Unassembled WGS sequence"/>
</dbReference>
<dbReference type="EMBL" id="CP035232">
    <property type="protein sequence ID" value="QAT66683.1"/>
    <property type="molecule type" value="Genomic_DNA"/>
</dbReference>
<reference evidence="2 6" key="4">
    <citation type="submission" date="2023-03" db="EMBL/GenBank/DDBJ databases">
        <title>Agriculturally important microbes genome sequencing.</title>
        <authorList>
            <person name="Dunlap C."/>
        </authorList>
    </citation>
    <scope>NUCLEOTIDE SEQUENCE [LARGE SCALE GENOMIC DNA]</scope>
    <source>
        <strain evidence="2 6">CBP-3203</strain>
    </source>
</reference>
<accession>A0A0J6H3G4</accession>
<dbReference type="InterPro" id="IPR021078">
    <property type="entry name" value="Membrane-integrating_Mistic"/>
</dbReference>
<dbReference type="RefSeq" id="WP_046129944.1">
    <property type="nucleotide sequence ID" value="NZ_CP023481.1"/>
</dbReference>
<dbReference type="AlphaFoldDB" id="A0A0J6E7V9"/>
<gene>
    <name evidence="1" type="ORF">AB447_202370</name>
    <name evidence="3" type="ORF">EQZ20_18600</name>
    <name evidence="2" type="ORF">P8828_16340</name>
</gene>